<dbReference type="EMBL" id="JAWJWE010000003">
    <property type="protein sequence ID" value="KAK6638621.1"/>
    <property type="molecule type" value="Genomic_DNA"/>
</dbReference>
<evidence type="ECO:0000313" key="3">
    <source>
        <dbReference type="Proteomes" id="UP001359485"/>
    </source>
</evidence>
<evidence type="ECO:0000313" key="4">
    <source>
        <dbReference type="Proteomes" id="UP001372834"/>
    </source>
</evidence>
<dbReference type="Proteomes" id="UP001372834">
    <property type="component" value="Unassembled WGS sequence"/>
</dbReference>
<evidence type="ECO:0000313" key="1">
    <source>
        <dbReference type="EMBL" id="KAK6621607.1"/>
    </source>
</evidence>
<keyword evidence="3" id="KW-1185">Reference proteome</keyword>
<dbReference type="Proteomes" id="UP001359485">
    <property type="component" value="Unassembled WGS sequence"/>
</dbReference>
<protein>
    <submittedName>
        <fullName evidence="2">Uncharacterized protein</fullName>
    </submittedName>
</protein>
<comment type="caution">
    <text evidence="2">The sequence shown here is derived from an EMBL/GenBank/DDBJ whole genome shotgun (WGS) entry which is preliminary data.</text>
</comment>
<organism evidence="2 4">
    <name type="scientific">Polyplax serrata</name>
    <name type="common">Common mouse louse</name>
    <dbReference type="NCBI Taxonomy" id="468196"/>
    <lineage>
        <taxon>Eukaryota</taxon>
        <taxon>Metazoa</taxon>
        <taxon>Ecdysozoa</taxon>
        <taxon>Arthropoda</taxon>
        <taxon>Hexapoda</taxon>
        <taxon>Insecta</taxon>
        <taxon>Pterygota</taxon>
        <taxon>Neoptera</taxon>
        <taxon>Paraneoptera</taxon>
        <taxon>Psocodea</taxon>
        <taxon>Troctomorpha</taxon>
        <taxon>Phthiraptera</taxon>
        <taxon>Anoplura</taxon>
        <taxon>Polyplacidae</taxon>
        <taxon>Polyplax</taxon>
    </lineage>
</organism>
<dbReference type="AlphaFoldDB" id="A0AAN8PBU4"/>
<accession>A0AAN8PBU4</accession>
<sequence>MVENARGQLKNCKRKRLLRLLEQKGCECKMKIKKKMKEEKGKKKLRDDDMNDGQRLMEASDVRAHWCGSY</sequence>
<name>A0AAN8PBU4_POLSC</name>
<evidence type="ECO:0000313" key="2">
    <source>
        <dbReference type="EMBL" id="KAK6638621.1"/>
    </source>
</evidence>
<gene>
    <name evidence="2" type="ORF">RUM43_006888</name>
    <name evidence="1" type="ORF">RUM44_001414</name>
</gene>
<reference evidence="2 4" key="1">
    <citation type="submission" date="2023-10" db="EMBL/GenBank/DDBJ databases">
        <title>Genomes of two closely related lineages of the louse Polyplax serrata with different host specificities.</title>
        <authorList>
            <person name="Martinu J."/>
            <person name="Tarabai H."/>
            <person name="Stefka J."/>
            <person name="Hypsa V."/>
        </authorList>
    </citation>
    <scope>NUCLEOTIDE SEQUENCE [LARGE SCALE GENOMIC DNA]</scope>
    <source>
        <strain evidence="1">98ZLc_SE</strain>
        <strain evidence="2">HR10_N</strain>
    </source>
</reference>
<dbReference type="EMBL" id="JAWJWF010000047">
    <property type="protein sequence ID" value="KAK6621607.1"/>
    <property type="molecule type" value="Genomic_DNA"/>
</dbReference>
<proteinExistence type="predicted"/>